<dbReference type="InParanoid" id="A0A1X7UNW4"/>
<protein>
    <submittedName>
        <fullName evidence="6">Uncharacterized protein</fullName>
    </submittedName>
</protein>
<feature type="transmembrane region" description="Helical" evidence="5">
    <location>
        <begin position="57"/>
        <end position="78"/>
    </location>
</feature>
<feature type="transmembrane region" description="Helical" evidence="5">
    <location>
        <begin position="179"/>
        <end position="201"/>
    </location>
</feature>
<sequence length="372" mass="42867">MDDNGTNCRQQFETPTFVAIASLRAMMGSLSLLGSVFVIFIIMYLKKYVLYTQRLVLYLSITVGLNAIAVISQAGVYLPMESEAVKIYCQISGYLSQSTDWSELVAICLVTFDLYLTAVMNVKSKREVIQFLLIFFLPLGVNLLPFIGSSYGPSGPWCWIKTYNDDCSKSQSGKIFQILLWYVPITLMIFFLIITYIAIYYKLRQQKKQYISCRSESNACLIRLRQMIQKEIKPLVLYPVLFLFFNFFTLLNGLASQFYSEPIRTLWLLEALITPFVGVAITLVYTLDPETRKRLQKCDLRTDYRNRVQARKRILDFPLLTPPRSDSKLDTLKKKDLEKAKMLNEEQLTNAQSSPYVNLQTLIDNDDENSNK</sequence>
<dbReference type="GO" id="GO:0007189">
    <property type="term" value="P:adenylate cyclase-activating G protein-coupled receptor signaling pathway"/>
    <property type="evidence" value="ECO:0007669"/>
    <property type="project" value="TreeGrafter"/>
</dbReference>
<evidence type="ECO:0000256" key="4">
    <source>
        <dbReference type="ARBA" id="ARBA00023136"/>
    </source>
</evidence>
<name>A0A1X7UNW4_AMPQE</name>
<dbReference type="GO" id="GO:0005886">
    <property type="term" value="C:plasma membrane"/>
    <property type="evidence" value="ECO:0007669"/>
    <property type="project" value="TreeGrafter"/>
</dbReference>
<evidence type="ECO:0000256" key="2">
    <source>
        <dbReference type="ARBA" id="ARBA00022692"/>
    </source>
</evidence>
<feature type="transmembrane region" description="Helical" evidence="5">
    <location>
        <begin position="104"/>
        <end position="122"/>
    </location>
</feature>
<proteinExistence type="predicted"/>
<dbReference type="OMA" id="YLPMESE"/>
<dbReference type="eggNOG" id="ENOG502QTGV">
    <property type="taxonomic scope" value="Eukaryota"/>
</dbReference>
<dbReference type="AlphaFoldDB" id="A0A1X7UNW4"/>
<dbReference type="EnsemblMetazoa" id="Aqu2.1.29680_001">
    <property type="protein sequence ID" value="Aqu2.1.29680_001"/>
    <property type="gene ID" value="Aqu2.1.29680"/>
</dbReference>
<keyword evidence="2 5" id="KW-0812">Transmembrane</keyword>
<dbReference type="Gene3D" id="1.20.1070.10">
    <property type="entry name" value="Rhodopsin 7-helix transmembrane proteins"/>
    <property type="match status" value="1"/>
</dbReference>
<dbReference type="PANTHER" id="PTHR23112">
    <property type="entry name" value="G PROTEIN-COUPLED RECEPTOR 157-RELATED"/>
    <property type="match status" value="1"/>
</dbReference>
<reference evidence="6" key="1">
    <citation type="submission" date="2017-05" db="UniProtKB">
        <authorList>
            <consortium name="EnsemblMetazoa"/>
        </authorList>
    </citation>
    <scope>IDENTIFICATION</scope>
</reference>
<dbReference type="GO" id="GO:0004930">
    <property type="term" value="F:G protein-coupled receptor activity"/>
    <property type="evidence" value="ECO:0007669"/>
    <property type="project" value="TreeGrafter"/>
</dbReference>
<dbReference type="SUPFAM" id="SSF81321">
    <property type="entry name" value="Family A G protein-coupled receptor-like"/>
    <property type="match status" value="1"/>
</dbReference>
<dbReference type="STRING" id="400682.A0A1X7UNW4"/>
<evidence type="ECO:0000256" key="1">
    <source>
        <dbReference type="ARBA" id="ARBA00004141"/>
    </source>
</evidence>
<feature type="transmembrane region" description="Helical" evidence="5">
    <location>
        <begin position="267"/>
        <end position="287"/>
    </location>
</feature>
<evidence type="ECO:0000256" key="3">
    <source>
        <dbReference type="ARBA" id="ARBA00022989"/>
    </source>
</evidence>
<comment type="subcellular location">
    <subcellularLocation>
        <location evidence="1">Membrane</location>
        <topology evidence="1">Multi-pass membrane protein</topology>
    </subcellularLocation>
</comment>
<evidence type="ECO:0000256" key="5">
    <source>
        <dbReference type="SAM" id="Phobius"/>
    </source>
</evidence>
<feature type="transmembrane region" description="Helical" evidence="5">
    <location>
        <begin position="129"/>
        <end position="147"/>
    </location>
</feature>
<organism evidence="6">
    <name type="scientific">Amphimedon queenslandica</name>
    <name type="common">Sponge</name>
    <dbReference type="NCBI Taxonomy" id="400682"/>
    <lineage>
        <taxon>Eukaryota</taxon>
        <taxon>Metazoa</taxon>
        <taxon>Porifera</taxon>
        <taxon>Demospongiae</taxon>
        <taxon>Heteroscleromorpha</taxon>
        <taxon>Haplosclerida</taxon>
        <taxon>Niphatidae</taxon>
        <taxon>Amphimedon</taxon>
    </lineage>
</organism>
<accession>A0A1X7UNW4</accession>
<keyword evidence="4 5" id="KW-0472">Membrane</keyword>
<dbReference type="PANTHER" id="PTHR23112:SF43">
    <property type="entry name" value="CYCLIC AMP RECEPTOR-LIKE PROTEIN A"/>
    <property type="match status" value="1"/>
</dbReference>
<feature type="transmembrane region" description="Helical" evidence="5">
    <location>
        <begin position="25"/>
        <end position="45"/>
    </location>
</feature>
<feature type="transmembrane region" description="Helical" evidence="5">
    <location>
        <begin position="235"/>
        <end position="255"/>
    </location>
</feature>
<dbReference type="OrthoDB" id="100006at2759"/>
<keyword evidence="3 5" id="KW-1133">Transmembrane helix</keyword>
<evidence type="ECO:0000313" key="6">
    <source>
        <dbReference type="EnsemblMetazoa" id="Aqu2.1.29680_001"/>
    </source>
</evidence>